<name>A0ABX0NMY3_9BURK</name>
<organism evidence="2 3">
    <name type="scientific">Massilia mucilaginosa</name>
    <dbReference type="NCBI Taxonomy" id="2609282"/>
    <lineage>
        <taxon>Bacteria</taxon>
        <taxon>Pseudomonadati</taxon>
        <taxon>Pseudomonadota</taxon>
        <taxon>Betaproteobacteria</taxon>
        <taxon>Burkholderiales</taxon>
        <taxon>Oxalobacteraceae</taxon>
        <taxon>Telluria group</taxon>
        <taxon>Massilia</taxon>
    </lineage>
</organism>
<evidence type="ECO:0008006" key="4">
    <source>
        <dbReference type="Google" id="ProtNLM"/>
    </source>
</evidence>
<evidence type="ECO:0000256" key="1">
    <source>
        <dbReference type="SAM" id="MobiDB-lite"/>
    </source>
</evidence>
<dbReference type="Proteomes" id="UP000609726">
    <property type="component" value="Unassembled WGS sequence"/>
</dbReference>
<feature type="region of interest" description="Disordered" evidence="1">
    <location>
        <begin position="110"/>
        <end position="147"/>
    </location>
</feature>
<dbReference type="EMBL" id="WHJH01000003">
    <property type="protein sequence ID" value="NHZ88165.1"/>
    <property type="molecule type" value="Genomic_DNA"/>
</dbReference>
<sequence length="147" mass="15904">MSIDRKDFGELVNLVMANPGLSAMRPVVEKELLHYEIFQALDAEGLLNDLVFQGGTSLRLCRGSDRFSEDLDFAGGVNFNAASMQKIMECVEKRIGARFGLTVVVSNKPATGRDRLGQDPPPGHLEPGLDGDACRPARSGAGSRQDQ</sequence>
<reference evidence="2 3" key="1">
    <citation type="submission" date="2019-10" db="EMBL/GenBank/DDBJ databases">
        <title>Taxonomy of Antarctic Massilia spp.: description of Massilia rubra sp. nov., Massilia aquatica sp. nov., Massilia mucilaginosa sp. nov., Massilia frigida sp. nov. isolated from streams, lakes and regoliths.</title>
        <authorList>
            <person name="Holochova P."/>
            <person name="Sedlacek I."/>
            <person name="Kralova S."/>
            <person name="Maslanova I."/>
            <person name="Busse H.-J."/>
            <person name="Stankova E."/>
            <person name="Vrbovska V."/>
            <person name="Kovarovic V."/>
            <person name="Bartak M."/>
            <person name="Svec P."/>
            <person name="Pantucek R."/>
        </authorList>
    </citation>
    <scope>NUCLEOTIDE SEQUENCE [LARGE SCALE GENOMIC DNA]</scope>
    <source>
        <strain evidence="2 3">CCM 8733</strain>
    </source>
</reference>
<proteinExistence type="predicted"/>
<comment type="caution">
    <text evidence="2">The sequence shown here is derived from an EMBL/GenBank/DDBJ whole genome shotgun (WGS) entry which is preliminary data.</text>
</comment>
<evidence type="ECO:0000313" key="2">
    <source>
        <dbReference type="EMBL" id="NHZ88165.1"/>
    </source>
</evidence>
<keyword evidence="3" id="KW-1185">Reference proteome</keyword>
<dbReference type="Pfam" id="PF08843">
    <property type="entry name" value="AbiEii"/>
    <property type="match status" value="1"/>
</dbReference>
<accession>A0ABX0NMY3</accession>
<dbReference type="RefSeq" id="WP_166870735.1">
    <property type="nucleotide sequence ID" value="NZ_WHJH01000003.1"/>
</dbReference>
<dbReference type="Gene3D" id="3.10.450.620">
    <property type="entry name" value="JHP933, nucleotidyltransferase-like core domain"/>
    <property type="match status" value="1"/>
</dbReference>
<evidence type="ECO:0000313" key="3">
    <source>
        <dbReference type="Proteomes" id="UP000609726"/>
    </source>
</evidence>
<dbReference type="InterPro" id="IPR014942">
    <property type="entry name" value="AbiEii"/>
</dbReference>
<gene>
    <name evidence="2" type="ORF">F2P45_03870</name>
</gene>
<protein>
    <recommendedName>
        <fullName evidence="4">Nucleotidyl transferase AbiEii/AbiGii toxin family protein</fullName>
    </recommendedName>
</protein>